<organism evidence="4 5">
    <name type="scientific">Glaciihabitans tibetensis</name>
    <dbReference type="NCBI Taxonomy" id="1266600"/>
    <lineage>
        <taxon>Bacteria</taxon>
        <taxon>Bacillati</taxon>
        <taxon>Actinomycetota</taxon>
        <taxon>Actinomycetes</taxon>
        <taxon>Micrococcales</taxon>
        <taxon>Microbacteriaceae</taxon>
        <taxon>Glaciihabitans</taxon>
    </lineage>
</organism>
<evidence type="ECO:0000313" key="4">
    <source>
        <dbReference type="EMBL" id="PRY65046.1"/>
    </source>
</evidence>
<protein>
    <submittedName>
        <fullName evidence="4">2TM domain-containing protein</fullName>
    </submittedName>
</protein>
<gene>
    <name evidence="4" type="ORF">B0I08_11164</name>
</gene>
<dbReference type="OrthoDB" id="5145586at2"/>
<comment type="caution">
    <text evidence="4">The sequence shown here is derived from an EMBL/GenBank/DDBJ whole genome shotgun (WGS) entry which is preliminary data.</text>
</comment>
<keyword evidence="5" id="KW-1185">Reference proteome</keyword>
<keyword evidence="2" id="KW-1133">Transmembrane helix</keyword>
<evidence type="ECO:0000313" key="5">
    <source>
        <dbReference type="Proteomes" id="UP000237983"/>
    </source>
</evidence>
<proteinExistence type="predicted"/>
<feature type="domain" description="2TM" evidence="3">
    <location>
        <begin position="25"/>
        <end position="91"/>
    </location>
</feature>
<dbReference type="RefSeq" id="WP_146134459.1">
    <property type="nucleotide sequence ID" value="NZ_PVTL01000011.1"/>
</dbReference>
<reference evidence="4 5" key="1">
    <citation type="submission" date="2018-03" db="EMBL/GenBank/DDBJ databases">
        <title>Genomic Encyclopedia of Type Strains, Phase III (KMG-III): the genomes of soil and plant-associated and newly described type strains.</title>
        <authorList>
            <person name="Whitman W."/>
        </authorList>
    </citation>
    <scope>NUCLEOTIDE SEQUENCE [LARGE SCALE GENOMIC DNA]</scope>
    <source>
        <strain evidence="4 5">CGMCC 1.12484</strain>
    </source>
</reference>
<sequence>MGDDIAGQAKAGPTSAGTTDERDWARKKIQRRRELATHATAYVVVNLFLVLTWWFSGGGYFWPGWVIAGWGVGLVLDAASVLIPKEITEDQIDRELKNRKR</sequence>
<name>A0A2T0V4D4_9MICO</name>
<feature type="transmembrane region" description="Helical" evidence="2">
    <location>
        <begin position="35"/>
        <end position="56"/>
    </location>
</feature>
<evidence type="ECO:0000259" key="3">
    <source>
        <dbReference type="Pfam" id="PF13239"/>
    </source>
</evidence>
<accession>A0A2T0V4D4</accession>
<evidence type="ECO:0000256" key="2">
    <source>
        <dbReference type="SAM" id="Phobius"/>
    </source>
</evidence>
<keyword evidence="2" id="KW-0812">Transmembrane</keyword>
<feature type="transmembrane region" description="Helical" evidence="2">
    <location>
        <begin position="62"/>
        <end position="83"/>
    </location>
</feature>
<feature type="region of interest" description="Disordered" evidence="1">
    <location>
        <begin position="1"/>
        <end position="24"/>
    </location>
</feature>
<keyword evidence="2" id="KW-0472">Membrane</keyword>
<dbReference type="EMBL" id="PVTL01000011">
    <property type="protein sequence ID" value="PRY65046.1"/>
    <property type="molecule type" value="Genomic_DNA"/>
</dbReference>
<dbReference type="AlphaFoldDB" id="A0A2T0V4D4"/>
<dbReference type="Proteomes" id="UP000237983">
    <property type="component" value="Unassembled WGS sequence"/>
</dbReference>
<dbReference type="Pfam" id="PF13239">
    <property type="entry name" value="2TM"/>
    <property type="match status" value="1"/>
</dbReference>
<dbReference type="InterPro" id="IPR025698">
    <property type="entry name" value="2TM_dom"/>
</dbReference>
<evidence type="ECO:0000256" key="1">
    <source>
        <dbReference type="SAM" id="MobiDB-lite"/>
    </source>
</evidence>